<dbReference type="EMBL" id="LUEZ02000010">
    <property type="protein sequence ID" value="RDB28619.1"/>
    <property type="molecule type" value="Genomic_DNA"/>
</dbReference>
<comment type="caution">
    <text evidence="1">The sequence shown here is derived from an EMBL/GenBank/DDBJ whole genome shotgun (WGS) entry which is preliminary data.</text>
</comment>
<evidence type="ECO:0000313" key="2">
    <source>
        <dbReference type="Proteomes" id="UP000076154"/>
    </source>
</evidence>
<proteinExistence type="predicted"/>
<accession>A0A369K1X1</accession>
<keyword evidence="2" id="KW-1185">Reference proteome</keyword>
<protein>
    <submittedName>
        <fullName evidence="1">Uncharacterized protein</fullName>
    </submittedName>
</protein>
<sequence length="156" mass="17435">MTEDCDVDRIEEGILSNTPPFSDKYFRALFIVRTVIVPPNVGTLVATKVDHLAVEVWIDLDEFFEATVIDMSSRSVYVDSLRMENDDEIILDSGYTICFKPQSKKEGGVVNRLVHEWTNGGIINGNLLVFKHTRSGSLTNMSISRDLPTVQAVVAK</sequence>
<gene>
    <name evidence="1" type="ORF">Hypma_015881</name>
</gene>
<dbReference type="AlphaFoldDB" id="A0A369K1X1"/>
<dbReference type="InParanoid" id="A0A369K1X1"/>
<evidence type="ECO:0000313" key="1">
    <source>
        <dbReference type="EMBL" id="RDB28619.1"/>
    </source>
</evidence>
<organism evidence="1 2">
    <name type="scientific">Hypsizygus marmoreus</name>
    <name type="common">White beech mushroom</name>
    <name type="synonym">Agaricus marmoreus</name>
    <dbReference type="NCBI Taxonomy" id="39966"/>
    <lineage>
        <taxon>Eukaryota</taxon>
        <taxon>Fungi</taxon>
        <taxon>Dikarya</taxon>
        <taxon>Basidiomycota</taxon>
        <taxon>Agaricomycotina</taxon>
        <taxon>Agaricomycetes</taxon>
        <taxon>Agaricomycetidae</taxon>
        <taxon>Agaricales</taxon>
        <taxon>Tricholomatineae</taxon>
        <taxon>Lyophyllaceae</taxon>
        <taxon>Hypsizygus</taxon>
    </lineage>
</organism>
<reference evidence="1" key="1">
    <citation type="submission" date="2018-04" db="EMBL/GenBank/DDBJ databases">
        <title>Whole genome sequencing of Hypsizygus marmoreus.</title>
        <authorList>
            <person name="Choi I.-G."/>
            <person name="Min B."/>
            <person name="Kim J.-G."/>
            <person name="Kim S."/>
            <person name="Oh Y.-L."/>
            <person name="Kong W.-S."/>
            <person name="Park H."/>
            <person name="Jeong J."/>
            <person name="Song E.-S."/>
        </authorList>
    </citation>
    <scope>NUCLEOTIDE SEQUENCE [LARGE SCALE GENOMIC DNA]</scope>
    <source>
        <strain evidence="1">51987-8</strain>
    </source>
</reference>
<dbReference type="Proteomes" id="UP000076154">
    <property type="component" value="Unassembled WGS sequence"/>
</dbReference>
<name>A0A369K1X1_HYPMA</name>